<keyword evidence="6 7" id="KW-0342">GTP-binding</keyword>
<organism evidence="10 11">
    <name type="scientific">Porphyridium purpureum</name>
    <name type="common">Red alga</name>
    <name type="synonym">Porphyridium cruentum</name>
    <dbReference type="NCBI Taxonomy" id="35688"/>
    <lineage>
        <taxon>Eukaryota</taxon>
        <taxon>Rhodophyta</taxon>
        <taxon>Bangiophyceae</taxon>
        <taxon>Porphyridiales</taxon>
        <taxon>Porphyridiaceae</taxon>
        <taxon>Porphyridium</taxon>
    </lineage>
</organism>
<dbReference type="GO" id="GO:0005737">
    <property type="term" value="C:cytoplasm"/>
    <property type="evidence" value="ECO:0007669"/>
    <property type="project" value="UniProtKB-SubCell"/>
</dbReference>
<dbReference type="PANTHER" id="PTHR10229">
    <property type="entry name" value="GTP-BINDING PROTEIN HFLX"/>
    <property type="match status" value="1"/>
</dbReference>
<dbReference type="SUPFAM" id="SSF52540">
    <property type="entry name" value="P-loop containing nucleoside triphosphate hydrolases"/>
    <property type="match status" value="1"/>
</dbReference>
<dbReference type="CDD" id="cd01878">
    <property type="entry name" value="HflX"/>
    <property type="match status" value="1"/>
</dbReference>
<dbReference type="InterPro" id="IPR006073">
    <property type="entry name" value="GTP-bd"/>
</dbReference>
<reference evidence="11" key="1">
    <citation type="journal article" date="2019" name="Nat. Commun.">
        <title>Expansion of phycobilisome linker gene families in mesophilic red algae.</title>
        <authorList>
            <person name="Lee J."/>
            <person name="Kim D."/>
            <person name="Bhattacharya D."/>
            <person name="Yoon H.S."/>
        </authorList>
    </citation>
    <scope>NUCLEOTIDE SEQUENCE [LARGE SCALE GENOMIC DNA]</scope>
    <source>
        <strain evidence="11">CCMP 1328</strain>
    </source>
</reference>
<keyword evidence="3 8" id="KW-0479">Metal-binding</keyword>
<feature type="binding site" evidence="7">
    <location>
        <begin position="269"/>
        <end position="273"/>
    </location>
    <ligand>
        <name>GTP</name>
        <dbReference type="ChEBI" id="CHEBI:37565"/>
    </ligand>
</feature>
<evidence type="ECO:0000256" key="4">
    <source>
        <dbReference type="ARBA" id="ARBA00022741"/>
    </source>
</evidence>
<comment type="subcellular location">
    <subcellularLocation>
        <location evidence="1">Cytoplasm</location>
    </subcellularLocation>
</comment>
<evidence type="ECO:0000256" key="7">
    <source>
        <dbReference type="PIRSR" id="PIRSR006809-1"/>
    </source>
</evidence>
<evidence type="ECO:0000256" key="8">
    <source>
        <dbReference type="PIRSR" id="PIRSR006809-2"/>
    </source>
</evidence>
<dbReference type="Pfam" id="PF16360">
    <property type="entry name" value="GTP-bdg_M"/>
    <property type="match status" value="1"/>
</dbReference>
<keyword evidence="2" id="KW-0963">Cytoplasm</keyword>
<dbReference type="InterPro" id="IPR030394">
    <property type="entry name" value="G_HFLX_dom"/>
</dbReference>
<dbReference type="Gene3D" id="6.10.250.2860">
    <property type="match status" value="1"/>
</dbReference>
<sequence>MAADAYLPQGMELDRSERIHYGTQVRLSQTALKGREKCVTVGVQLKSRGKQESFTCAQSLDELAALAETAGMQLVGTVMQALDAPIASTYIGSGKVSEILSVLQGTGAKTVIFDDELSPAQQRNLERCFGGEAKGIKVIDRTALILDIFAQHAMTREGKLQVELAIYNYRLPRLTRMWKHLERQSGAGGVGLRGPGETQLEVDRRLIEKKLTYLKRQIDAIKTHRTRQRSARKRLGVPLVAIVGYTNAGKSSIFNALSSAHVMAEDMLFATLDTKTSIAELPGSLRLQPNILLTDTVGFISKLPTNLVAAFRSTLEEVAEADVLVHVIDASNPCRELQRKTVDRILAEILDGEQKPQVLVYNKADLLSVEDQRVVRAQFVKKQGDTQQVLVSAKTHSGLEDCFFALEQALRDLMMPVDFLIPFDQGQLVTEVHERGIVEKMEHRSAGTFLECSVPADLAFRLKAYRLDYVEGEDEDEDAPGAHDVGDVVEDERYWKQLAKKRPVL</sequence>
<feature type="binding site" evidence="8">
    <location>
        <position position="271"/>
    </location>
    <ligand>
        <name>Mg(2+)</name>
        <dbReference type="ChEBI" id="CHEBI:18420"/>
    </ligand>
</feature>
<dbReference type="InterPro" id="IPR027417">
    <property type="entry name" value="P-loop_NTPase"/>
</dbReference>
<dbReference type="InterPro" id="IPR025121">
    <property type="entry name" value="GTPase_HflX_N"/>
</dbReference>
<accession>A0A5J4YL33</accession>
<evidence type="ECO:0000256" key="5">
    <source>
        <dbReference type="ARBA" id="ARBA00022842"/>
    </source>
</evidence>
<dbReference type="Gene3D" id="3.40.50.11060">
    <property type="entry name" value="GTPase HflX, N-terminal domain"/>
    <property type="match status" value="1"/>
</dbReference>
<dbReference type="NCBIfam" id="TIGR03156">
    <property type="entry name" value="GTP_HflX"/>
    <property type="match status" value="1"/>
</dbReference>
<evidence type="ECO:0000256" key="3">
    <source>
        <dbReference type="ARBA" id="ARBA00022723"/>
    </source>
</evidence>
<dbReference type="Proteomes" id="UP000324585">
    <property type="component" value="Unassembled WGS sequence"/>
</dbReference>
<evidence type="ECO:0000256" key="1">
    <source>
        <dbReference type="ARBA" id="ARBA00004496"/>
    </source>
</evidence>
<feature type="binding site" evidence="7">
    <location>
        <begin position="295"/>
        <end position="298"/>
    </location>
    <ligand>
        <name>GTP</name>
        <dbReference type="ChEBI" id="CHEBI:37565"/>
    </ligand>
</feature>
<feature type="binding site" evidence="7">
    <location>
        <begin position="244"/>
        <end position="251"/>
    </location>
    <ligand>
        <name>GTP</name>
        <dbReference type="ChEBI" id="CHEBI:37565"/>
    </ligand>
</feature>
<dbReference type="InterPro" id="IPR042108">
    <property type="entry name" value="GTPase_HflX_N_sf"/>
</dbReference>
<dbReference type="InterPro" id="IPR016496">
    <property type="entry name" value="GTPase_HflX"/>
</dbReference>
<proteinExistence type="inferred from homology"/>
<keyword evidence="5 8" id="KW-0460">Magnesium</keyword>
<evidence type="ECO:0000259" key="9">
    <source>
        <dbReference type="PROSITE" id="PS51705"/>
    </source>
</evidence>
<dbReference type="GO" id="GO:0005525">
    <property type="term" value="F:GTP binding"/>
    <property type="evidence" value="ECO:0007669"/>
    <property type="project" value="UniProtKB-KW"/>
</dbReference>
<comment type="cofactor">
    <cofactor evidence="8">
        <name>Mg(2+)</name>
        <dbReference type="ChEBI" id="CHEBI:18420"/>
    </cofactor>
</comment>
<dbReference type="HAMAP" id="MF_00900">
    <property type="entry name" value="GTPase_HflX"/>
    <property type="match status" value="1"/>
</dbReference>
<dbReference type="PROSITE" id="PS51705">
    <property type="entry name" value="G_HFLX"/>
    <property type="match status" value="1"/>
</dbReference>
<gene>
    <name evidence="10" type="ORF">FVE85_8337</name>
</gene>
<feature type="domain" description="Hflx-type G" evidence="9">
    <location>
        <begin position="238"/>
        <end position="414"/>
    </location>
</feature>
<feature type="binding site" evidence="7">
    <location>
        <begin position="392"/>
        <end position="394"/>
    </location>
    <ligand>
        <name>GTP</name>
        <dbReference type="ChEBI" id="CHEBI:37565"/>
    </ligand>
</feature>
<feature type="binding site" evidence="7">
    <location>
        <begin position="362"/>
        <end position="365"/>
    </location>
    <ligand>
        <name>GTP</name>
        <dbReference type="ChEBI" id="CHEBI:37565"/>
    </ligand>
</feature>
<dbReference type="GO" id="GO:0043022">
    <property type="term" value="F:ribosome binding"/>
    <property type="evidence" value="ECO:0007669"/>
    <property type="project" value="TreeGrafter"/>
</dbReference>
<dbReference type="GO" id="GO:0046872">
    <property type="term" value="F:metal ion binding"/>
    <property type="evidence" value="ECO:0007669"/>
    <property type="project" value="UniProtKB-KW"/>
</dbReference>
<dbReference type="OrthoDB" id="10268034at2759"/>
<feature type="binding site" evidence="8">
    <location>
        <position position="251"/>
    </location>
    <ligand>
        <name>Mg(2+)</name>
        <dbReference type="ChEBI" id="CHEBI:18420"/>
    </ligand>
</feature>
<dbReference type="PRINTS" id="PR00326">
    <property type="entry name" value="GTP1OBG"/>
</dbReference>
<dbReference type="EMBL" id="VRMN01000011">
    <property type="protein sequence ID" value="KAA8491855.1"/>
    <property type="molecule type" value="Genomic_DNA"/>
</dbReference>
<dbReference type="InterPro" id="IPR032305">
    <property type="entry name" value="GTP-bd_M"/>
</dbReference>
<dbReference type="Gene3D" id="3.40.50.300">
    <property type="entry name" value="P-loop containing nucleotide triphosphate hydrolases"/>
    <property type="match status" value="1"/>
</dbReference>
<comment type="caution">
    <text evidence="10">The sequence shown here is derived from an EMBL/GenBank/DDBJ whole genome shotgun (WGS) entry which is preliminary data.</text>
</comment>
<keyword evidence="11" id="KW-1185">Reference proteome</keyword>
<dbReference type="AlphaFoldDB" id="A0A5J4YL33"/>
<evidence type="ECO:0000256" key="2">
    <source>
        <dbReference type="ARBA" id="ARBA00022490"/>
    </source>
</evidence>
<protein>
    <submittedName>
        <fullName evidence="10">GTPase HflX</fullName>
    </submittedName>
</protein>
<dbReference type="OMA" id="VEHRKRY"/>
<name>A0A5J4YL33_PORPP</name>
<dbReference type="FunFam" id="3.40.50.11060:FF:000001">
    <property type="entry name" value="GTPase HflX"/>
    <property type="match status" value="1"/>
</dbReference>
<dbReference type="PIRSF" id="PIRSF006809">
    <property type="entry name" value="GTP-binding_hflX_prd"/>
    <property type="match status" value="1"/>
</dbReference>
<dbReference type="Pfam" id="PF13167">
    <property type="entry name" value="GTP-bdg_N"/>
    <property type="match status" value="1"/>
</dbReference>
<dbReference type="Pfam" id="PF01926">
    <property type="entry name" value="MMR_HSR1"/>
    <property type="match status" value="1"/>
</dbReference>
<evidence type="ECO:0000256" key="6">
    <source>
        <dbReference type="ARBA" id="ARBA00023134"/>
    </source>
</evidence>
<dbReference type="PANTHER" id="PTHR10229:SF0">
    <property type="entry name" value="GTP-BINDING PROTEIN 6-RELATED"/>
    <property type="match status" value="1"/>
</dbReference>
<keyword evidence="4 7" id="KW-0547">Nucleotide-binding</keyword>
<evidence type="ECO:0000313" key="10">
    <source>
        <dbReference type="EMBL" id="KAA8491855.1"/>
    </source>
</evidence>
<evidence type="ECO:0000313" key="11">
    <source>
        <dbReference type="Proteomes" id="UP000324585"/>
    </source>
</evidence>